<dbReference type="RefSeq" id="WP_151023244.1">
    <property type="nucleotide sequence ID" value="NZ_BAAAEB010000011.1"/>
</dbReference>
<evidence type="ECO:0000313" key="16">
    <source>
        <dbReference type="EMBL" id="NNH13415.1"/>
    </source>
</evidence>
<dbReference type="Gene3D" id="2.40.230.10">
    <property type="entry name" value="Phospholipase A1"/>
    <property type="match status" value="1"/>
</dbReference>
<keyword evidence="12 15" id="KW-0443">Lipid metabolism</keyword>
<reference evidence="16 17" key="1">
    <citation type="submission" date="2020-05" db="EMBL/GenBank/DDBJ databases">
        <title>MicrobeNet Type strains.</title>
        <authorList>
            <person name="Nicholson A.C."/>
        </authorList>
    </citation>
    <scope>NUCLEOTIDE SEQUENCE [LARGE SCALE GENOMIC DNA]</scope>
    <source>
        <strain evidence="16 17">ATCC 700815</strain>
    </source>
</reference>
<keyword evidence="7 15" id="KW-0479">Metal-binding</keyword>
<keyword evidence="9 15" id="KW-0378">Hydrolase</keyword>
<evidence type="ECO:0000256" key="12">
    <source>
        <dbReference type="ARBA" id="ARBA00023098"/>
    </source>
</evidence>
<comment type="function">
    <text evidence="15">Hydrolysis of phosphatidylcholine with phospholipase A2 (EC 3.1.1.4) and phospholipase A1 (EC 3.1.1.32) activities.</text>
</comment>
<dbReference type="GO" id="GO:0009279">
    <property type="term" value="C:cell outer membrane"/>
    <property type="evidence" value="ECO:0007669"/>
    <property type="project" value="UniProtKB-SubCell"/>
</dbReference>
<evidence type="ECO:0000256" key="5">
    <source>
        <dbReference type="ARBA" id="ARBA00022452"/>
    </source>
</evidence>
<accession>A0A6N1BNW2</accession>
<keyword evidence="13" id="KW-0472">Membrane</keyword>
<dbReference type="GeneID" id="70689717"/>
<comment type="catalytic activity">
    <reaction evidence="2 15">
        <text>a 1,2-diacyl-sn-glycero-3-phosphocholine + H2O = a 1-acyl-sn-glycero-3-phosphocholine + a fatty acid + H(+)</text>
        <dbReference type="Rhea" id="RHEA:15801"/>
        <dbReference type="ChEBI" id="CHEBI:15377"/>
        <dbReference type="ChEBI" id="CHEBI:15378"/>
        <dbReference type="ChEBI" id="CHEBI:28868"/>
        <dbReference type="ChEBI" id="CHEBI:57643"/>
        <dbReference type="ChEBI" id="CHEBI:58168"/>
        <dbReference type="EC" id="3.1.1.4"/>
    </reaction>
</comment>
<evidence type="ECO:0000256" key="13">
    <source>
        <dbReference type="ARBA" id="ARBA00023136"/>
    </source>
</evidence>
<comment type="cofactor">
    <cofactor evidence="15">
        <name>Ca(2+)</name>
        <dbReference type="ChEBI" id="CHEBI:29108"/>
    </cofactor>
    <text evidence="15">Binds 1 Ca(2+) ion per monomer. In the dimeric form the Ca(2+) is bound by different amino acids with binding of each Ca(2+) shared with ligands coming from each monomer. The Ca(2+) ion may have a role in catalysis.</text>
</comment>
<evidence type="ECO:0000256" key="11">
    <source>
        <dbReference type="ARBA" id="ARBA00022963"/>
    </source>
</evidence>
<evidence type="ECO:0000256" key="1">
    <source>
        <dbReference type="ARBA" id="ARBA00000111"/>
    </source>
</evidence>
<dbReference type="GO" id="GO:0046872">
    <property type="term" value="F:metal ion binding"/>
    <property type="evidence" value="ECO:0007669"/>
    <property type="project" value="UniProtKB-KW"/>
</dbReference>
<keyword evidence="8" id="KW-0732">Signal</keyword>
<dbReference type="PRINTS" id="PR01486">
    <property type="entry name" value="PHPHLIPASEA1"/>
</dbReference>
<keyword evidence="14 15" id="KW-0998">Cell outer membrane</keyword>
<dbReference type="Proteomes" id="UP000542973">
    <property type="component" value="Unassembled WGS sequence"/>
</dbReference>
<evidence type="ECO:0000256" key="7">
    <source>
        <dbReference type="ARBA" id="ARBA00022723"/>
    </source>
</evidence>
<evidence type="ECO:0000256" key="2">
    <source>
        <dbReference type="ARBA" id="ARBA00001604"/>
    </source>
</evidence>
<evidence type="ECO:0000313" key="17">
    <source>
        <dbReference type="Proteomes" id="UP000542973"/>
    </source>
</evidence>
<keyword evidence="11 15" id="KW-0442">Lipid degradation</keyword>
<dbReference type="AlphaFoldDB" id="A0A6N1BNW2"/>
<evidence type="ECO:0000256" key="14">
    <source>
        <dbReference type="ARBA" id="ARBA00023237"/>
    </source>
</evidence>
<organism evidence="16 17">
    <name type="scientific">Cupriavidus gilardii</name>
    <dbReference type="NCBI Taxonomy" id="82541"/>
    <lineage>
        <taxon>Bacteria</taxon>
        <taxon>Pseudomonadati</taxon>
        <taxon>Pseudomonadota</taxon>
        <taxon>Betaproteobacteria</taxon>
        <taxon>Burkholderiales</taxon>
        <taxon>Burkholderiaceae</taxon>
        <taxon>Cupriavidus</taxon>
    </lineage>
</organism>
<comment type="caution">
    <text evidence="16">The sequence shown here is derived from an EMBL/GenBank/DDBJ whole genome shotgun (WGS) entry which is preliminary data.</text>
</comment>
<keyword evidence="10 15" id="KW-0106">Calcium</keyword>
<evidence type="ECO:0000256" key="10">
    <source>
        <dbReference type="ARBA" id="ARBA00022837"/>
    </source>
</evidence>
<dbReference type="InterPro" id="IPR036541">
    <property type="entry name" value="PLipase_A1_sf"/>
</dbReference>
<comment type="catalytic activity">
    <reaction evidence="1 15">
        <text>a 1,2-diacyl-sn-glycero-3-phosphocholine + H2O = a 2-acyl-sn-glycero-3-phosphocholine + a fatty acid + H(+)</text>
        <dbReference type="Rhea" id="RHEA:18689"/>
        <dbReference type="ChEBI" id="CHEBI:15377"/>
        <dbReference type="ChEBI" id="CHEBI:15378"/>
        <dbReference type="ChEBI" id="CHEBI:28868"/>
        <dbReference type="ChEBI" id="CHEBI:57643"/>
        <dbReference type="ChEBI" id="CHEBI:57875"/>
        <dbReference type="EC" id="3.1.1.32"/>
    </reaction>
</comment>
<evidence type="ECO:0000256" key="9">
    <source>
        <dbReference type="ARBA" id="ARBA00022801"/>
    </source>
</evidence>
<comment type="similarity">
    <text evidence="3 15">Belongs to the phospholipase A1 family.</text>
</comment>
<sequence length="442" mass="48813">MPLLRTPSAGRRPRLLAPAAAVSAISIALGVLYAPSARAAIALLQPPRVLDGAQPLRLTLLVTADTANRSYLVPDTLEVVASPEMLAPVRISMRRITPGPATVRLRRGENRTIQYQGEIPPTLRGQIRLDPVGLDAAPVLVTLNQSGVTPPATAAAPAASAAPATAAATPAAEGEQHADVAATPVEPVLQPKGPGQPVYDQPILTGGSRLTFNDPMYYAVGAHGGANAKFQFSFKYRIFEGRDPNSRYWLDNLYLGYTQFSLWDLSEESKPFHDTNYRPSIFYYLSDTGVRNRWISRLSVATGLEHESNGRDGDQSRSVNTLFLKPTFHFGETDDWHWTVTPKLYYYLEKSDNSDIARYRGYMDLRVAYGKPDSWELAATVRKGTRQWYGSVDAQFTYPMGRLIPGTAGYLMAGYFVGYGESLLDYNRKTPWQFRIGYSLNR</sequence>
<dbReference type="PANTHER" id="PTHR40457">
    <property type="entry name" value="PHOSPHOLIPASE A1"/>
    <property type="match status" value="1"/>
</dbReference>
<evidence type="ECO:0000256" key="3">
    <source>
        <dbReference type="ARBA" id="ARBA00010525"/>
    </source>
</evidence>
<dbReference type="PANTHER" id="PTHR40457:SF1">
    <property type="entry name" value="PHOSPHOLIPASE A1"/>
    <property type="match status" value="1"/>
</dbReference>
<comment type="subunit">
    <text evidence="4 15">Homodimer; dimerization is reversible, and the dimeric form is the active one.</text>
</comment>
<dbReference type="EMBL" id="JABEMD010000048">
    <property type="protein sequence ID" value="NNH13415.1"/>
    <property type="molecule type" value="Genomic_DNA"/>
</dbReference>
<evidence type="ECO:0000256" key="15">
    <source>
        <dbReference type="RuleBase" id="RU366027"/>
    </source>
</evidence>
<gene>
    <name evidence="16" type="ORF">HLB16_21420</name>
</gene>
<dbReference type="EC" id="3.1.1.4" evidence="15"/>
<evidence type="ECO:0000256" key="8">
    <source>
        <dbReference type="ARBA" id="ARBA00022729"/>
    </source>
</evidence>
<dbReference type="CDD" id="cd00541">
    <property type="entry name" value="OMPLA"/>
    <property type="match status" value="1"/>
</dbReference>
<comment type="subcellular location">
    <subcellularLocation>
        <location evidence="15">Cell outer membrane</location>
        <topology evidence="15">Multi-pass membrane protein</topology>
    </subcellularLocation>
    <text evidence="15">One of the very few enzymes located there.</text>
</comment>
<dbReference type="Pfam" id="PF02253">
    <property type="entry name" value="PLA1"/>
    <property type="match status" value="1"/>
</dbReference>
<protein>
    <recommendedName>
        <fullName evidence="15">Phospholipase A1</fullName>
        <ecNumber evidence="15">3.1.1.32</ecNumber>
        <ecNumber evidence="15">3.1.1.4</ecNumber>
    </recommendedName>
    <alternativeName>
        <fullName evidence="15">Phosphatidylcholine 1-acylhydrolase</fullName>
    </alternativeName>
</protein>
<evidence type="ECO:0000256" key="6">
    <source>
        <dbReference type="ARBA" id="ARBA00022692"/>
    </source>
</evidence>
<evidence type="ECO:0000256" key="4">
    <source>
        <dbReference type="ARBA" id="ARBA00011702"/>
    </source>
</evidence>
<keyword evidence="5" id="KW-1134">Transmembrane beta strand</keyword>
<dbReference type="SUPFAM" id="SSF56931">
    <property type="entry name" value="Outer membrane phospholipase A (OMPLA)"/>
    <property type="match status" value="1"/>
</dbReference>
<name>A0A6N1BNW2_9BURK</name>
<dbReference type="GO" id="GO:0004623">
    <property type="term" value="F:phospholipase A2 activity"/>
    <property type="evidence" value="ECO:0007669"/>
    <property type="project" value="UniProtKB-EC"/>
</dbReference>
<dbReference type="GO" id="GO:0016042">
    <property type="term" value="P:lipid catabolic process"/>
    <property type="evidence" value="ECO:0007669"/>
    <property type="project" value="UniProtKB-KW"/>
</dbReference>
<proteinExistence type="inferred from homology"/>
<dbReference type="GO" id="GO:0008970">
    <property type="term" value="F:phospholipase A1 activity"/>
    <property type="evidence" value="ECO:0007669"/>
    <property type="project" value="UniProtKB-EC"/>
</dbReference>
<dbReference type="InterPro" id="IPR003187">
    <property type="entry name" value="PLipase_A1"/>
</dbReference>
<dbReference type="EC" id="3.1.1.32" evidence="15"/>
<keyword evidence="6" id="KW-0812">Transmembrane</keyword>